<evidence type="ECO:0000256" key="8">
    <source>
        <dbReference type="SAM" id="Phobius"/>
    </source>
</evidence>
<evidence type="ECO:0000256" key="2">
    <source>
        <dbReference type="ARBA" id="ARBA00022475"/>
    </source>
</evidence>
<evidence type="ECO:0000313" key="10">
    <source>
        <dbReference type="Proteomes" id="UP000754495"/>
    </source>
</evidence>
<keyword evidence="10" id="KW-1185">Reference proteome</keyword>
<name>A0ABX0SM48_9PSEU</name>
<evidence type="ECO:0000256" key="4">
    <source>
        <dbReference type="ARBA" id="ARBA00022679"/>
    </source>
</evidence>
<accession>A0ABX0SM48</accession>
<keyword evidence="2" id="KW-1003">Cell membrane</keyword>
<protein>
    <recommendedName>
        <fullName evidence="11">Glycosyltransferase RgtA/B/C/D-like domain-containing protein</fullName>
    </recommendedName>
</protein>
<feature type="transmembrane region" description="Helical" evidence="8">
    <location>
        <begin position="347"/>
        <end position="366"/>
    </location>
</feature>
<comment type="subcellular location">
    <subcellularLocation>
        <location evidence="1">Cell membrane</location>
        <topology evidence="1">Multi-pass membrane protein</topology>
    </subcellularLocation>
</comment>
<keyword evidence="5 8" id="KW-0812">Transmembrane</keyword>
<dbReference type="InterPro" id="IPR050297">
    <property type="entry name" value="LipidA_mod_glycosyltrf_83"/>
</dbReference>
<evidence type="ECO:0000313" key="9">
    <source>
        <dbReference type="EMBL" id="NIH77619.1"/>
    </source>
</evidence>
<feature type="transmembrane region" description="Helical" evidence="8">
    <location>
        <begin position="113"/>
        <end position="130"/>
    </location>
</feature>
<evidence type="ECO:0000256" key="1">
    <source>
        <dbReference type="ARBA" id="ARBA00004651"/>
    </source>
</evidence>
<dbReference type="RefSeq" id="WP_243871200.1">
    <property type="nucleotide sequence ID" value="NZ_JAANOU010000001.1"/>
</dbReference>
<feature type="transmembrane region" description="Helical" evidence="8">
    <location>
        <begin position="237"/>
        <end position="254"/>
    </location>
</feature>
<evidence type="ECO:0000256" key="3">
    <source>
        <dbReference type="ARBA" id="ARBA00022676"/>
    </source>
</evidence>
<evidence type="ECO:0008006" key="11">
    <source>
        <dbReference type="Google" id="ProtNLM"/>
    </source>
</evidence>
<reference evidence="9 10" key="1">
    <citation type="submission" date="2020-03" db="EMBL/GenBank/DDBJ databases">
        <title>Sequencing the genomes of 1000 actinobacteria strains.</title>
        <authorList>
            <person name="Klenk H.-P."/>
        </authorList>
    </citation>
    <scope>NUCLEOTIDE SEQUENCE [LARGE SCALE GENOMIC DNA]</scope>
    <source>
        <strain evidence="9 10">DSM 45668</strain>
    </source>
</reference>
<keyword evidence="6 8" id="KW-1133">Transmembrane helix</keyword>
<feature type="transmembrane region" description="Helical" evidence="8">
    <location>
        <begin position="286"/>
        <end position="304"/>
    </location>
</feature>
<dbReference type="EMBL" id="JAANOU010000001">
    <property type="protein sequence ID" value="NIH77619.1"/>
    <property type="molecule type" value="Genomic_DNA"/>
</dbReference>
<proteinExistence type="predicted"/>
<feature type="transmembrane region" description="Helical" evidence="8">
    <location>
        <begin position="373"/>
        <end position="397"/>
    </location>
</feature>
<dbReference type="Proteomes" id="UP000754495">
    <property type="component" value="Unassembled WGS sequence"/>
</dbReference>
<dbReference type="PANTHER" id="PTHR33908:SF11">
    <property type="entry name" value="MEMBRANE PROTEIN"/>
    <property type="match status" value="1"/>
</dbReference>
<evidence type="ECO:0000256" key="5">
    <source>
        <dbReference type="ARBA" id="ARBA00022692"/>
    </source>
</evidence>
<comment type="caution">
    <text evidence="9">The sequence shown here is derived from an EMBL/GenBank/DDBJ whole genome shotgun (WGS) entry which is preliminary data.</text>
</comment>
<sequence length="571" mass="60918">MPPSRIEQPEVAHAELPRGKRAPAIAAVAGGTALIAVQAARYGNWLVDDSAITFGYARSFAQGLGPVVQPGAEAVEGYSNPTWTLLLALGRLIGLFDRGTIFGIPDYVLFPKGLGLLCCAAMLVAIHWAATAVTRRAWLVTLLAGAVLAAVPSFVAWTVSGLENPLYALTVVVLAATVFRAVLSGRLRTPGVAVAAGALAAAAALTRPEGVVYAGVYPLVLLIHLRRPVLRSSVRHVLISTAVFAVPYGGYLAWRYLEFGRLVPNTAVAKGQELPSVEQLTRAGDLVQYVGAPAVLVLVILVGLALSRSCPWRDGLITLLVPLGLAALAYAVLAPDWMAQFRFATPVWALLAMIGALVTVEIFRAARARGRTLVAAALVITLVPSAITLEMAAKAFVQKPTLPMCFIADRFGRVFNQYADMLGVSEGSVAEPDLGGTSMTSRLHVIDLAGLVDSRIADAWHVNDMAALRDYILEDARPTFLHFRMFWGGRTGLATDPRVARDYVPIYTYPAPEEYGGDFVRREVAQDPARLAAAREYAAKAVPATQTGIYERGRRACGDTLSPGQTALESL</sequence>
<dbReference type="PANTHER" id="PTHR33908">
    <property type="entry name" value="MANNOSYLTRANSFERASE YKCB-RELATED"/>
    <property type="match status" value="1"/>
</dbReference>
<organism evidence="9 10">
    <name type="scientific">Amycolatopsis viridis</name>
    <dbReference type="NCBI Taxonomy" id="185678"/>
    <lineage>
        <taxon>Bacteria</taxon>
        <taxon>Bacillati</taxon>
        <taxon>Actinomycetota</taxon>
        <taxon>Actinomycetes</taxon>
        <taxon>Pseudonocardiales</taxon>
        <taxon>Pseudonocardiaceae</taxon>
        <taxon>Amycolatopsis</taxon>
    </lineage>
</organism>
<feature type="transmembrane region" description="Helical" evidence="8">
    <location>
        <begin position="316"/>
        <end position="335"/>
    </location>
</feature>
<gene>
    <name evidence="9" type="ORF">FHX46_000149</name>
</gene>
<feature type="transmembrane region" description="Helical" evidence="8">
    <location>
        <begin position="137"/>
        <end position="159"/>
    </location>
</feature>
<keyword evidence="7 8" id="KW-0472">Membrane</keyword>
<keyword evidence="4" id="KW-0808">Transferase</keyword>
<keyword evidence="3" id="KW-0328">Glycosyltransferase</keyword>
<evidence type="ECO:0000256" key="6">
    <source>
        <dbReference type="ARBA" id="ARBA00022989"/>
    </source>
</evidence>
<evidence type="ECO:0000256" key="7">
    <source>
        <dbReference type="ARBA" id="ARBA00023136"/>
    </source>
</evidence>
<feature type="transmembrane region" description="Helical" evidence="8">
    <location>
        <begin position="165"/>
        <end position="183"/>
    </location>
</feature>